<keyword evidence="1" id="KW-0472">Membrane</keyword>
<evidence type="ECO:0000313" key="2">
    <source>
        <dbReference type="EMBL" id="GIE04939.1"/>
    </source>
</evidence>
<protein>
    <recommendedName>
        <fullName evidence="4">SLATT domain-containing protein</fullName>
    </recommendedName>
</protein>
<dbReference type="Proteomes" id="UP000637628">
    <property type="component" value="Unassembled WGS sequence"/>
</dbReference>
<organism evidence="2 3">
    <name type="scientific">Paractinoplanes durhamensis</name>
    <dbReference type="NCBI Taxonomy" id="113563"/>
    <lineage>
        <taxon>Bacteria</taxon>
        <taxon>Bacillati</taxon>
        <taxon>Actinomycetota</taxon>
        <taxon>Actinomycetes</taxon>
        <taxon>Micromonosporales</taxon>
        <taxon>Micromonosporaceae</taxon>
        <taxon>Paractinoplanes</taxon>
    </lineage>
</organism>
<dbReference type="RefSeq" id="WP_203732096.1">
    <property type="nucleotide sequence ID" value="NZ_BAAATX010000037.1"/>
</dbReference>
<feature type="transmembrane region" description="Helical" evidence="1">
    <location>
        <begin position="44"/>
        <end position="62"/>
    </location>
</feature>
<feature type="transmembrane region" description="Helical" evidence="1">
    <location>
        <begin position="74"/>
        <end position="95"/>
    </location>
</feature>
<dbReference type="EMBL" id="BOML01000050">
    <property type="protein sequence ID" value="GIE04939.1"/>
    <property type="molecule type" value="Genomic_DNA"/>
</dbReference>
<evidence type="ECO:0000256" key="1">
    <source>
        <dbReference type="SAM" id="Phobius"/>
    </source>
</evidence>
<proteinExistence type="predicted"/>
<sequence length="221" mass="23138">MTGPRRFRPVLPARAPAASDLAERDRFTELARESARAVRTSAEAWRNGLAAFITLVTTGVVLQGRNSVATLAVGWRVAATLLVAAGLTAAVAGLWQALTVQAGIPVAIALPEVRRRFGSLQALEIATAVRDARRLRLARRWVAAALALLLAGVVVTWWAPAAPAKPPGYVRVEHGSETTCGTLRSADGGVVRVAVAGRHDQVVIPLAAVANLTVVAACPPD</sequence>
<reference evidence="2 3" key="1">
    <citation type="submission" date="2021-01" db="EMBL/GenBank/DDBJ databases">
        <title>Whole genome shotgun sequence of Actinoplanes durhamensis NBRC 14914.</title>
        <authorList>
            <person name="Komaki H."/>
            <person name="Tamura T."/>
        </authorList>
    </citation>
    <scope>NUCLEOTIDE SEQUENCE [LARGE SCALE GENOMIC DNA]</scope>
    <source>
        <strain evidence="2 3">NBRC 14914</strain>
    </source>
</reference>
<comment type="caution">
    <text evidence="2">The sequence shown here is derived from an EMBL/GenBank/DDBJ whole genome shotgun (WGS) entry which is preliminary data.</text>
</comment>
<evidence type="ECO:0008006" key="4">
    <source>
        <dbReference type="Google" id="ProtNLM"/>
    </source>
</evidence>
<feature type="transmembrane region" description="Helical" evidence="1">
    <location>
        <begin position="141"/>
        <end position="159"/>
    </location>
</feature>
<keyword evidence="3" id="KW-1185">Reference proteome</keyword>
<keyword evidence="1" id="KW-0812">Transmembrane</keyword>
<evidence type="ECO:0000313" key="3">
    <source>
        <dbReference type="Proteomes" id="UP000637628"/>
    </source>
</evidence>
<keyword evidence="1" id="KW-1133">Transmembrane helix</keyword>
<accession>A0ABQ3Z566</accession>
<gene>
    <name evidence="2" type="ORF">Adu01nite_62890</name>
</gene>
<name>A0ABQ3Z566_9ACTN</name>